<feature type="transmembrane region" description="Helical" evidence="1">
    <location>
        <begin position="84"/>
        <end position="107"/>
    </location>
</feature>
<keyword evidence="1" id="KW-0472">Membrane</keyword>
<dbReference type="AlphaFoldDB" id="Q2L5J4"/>
<protein>
    <submittedName>
        <fullName evidence="2">Uncharacterized protein</fullName>
    </submittedName>
</protein>
<keyword evidence="1" id="KW-0812">Transmembrane</keyword>
<keyword evidence="1" id="KW-1133">Transmembrane helix</keyword>
<evidence type="ECO:0000256" key="1">
    <source>
        <dbReference type="SAM" id="Phobius"/>
    </source>
</evidence>
<dbReference type="EMBL" id="AB236338">
    <property type="protein sequence ID" value="BAE79146.1"/>
    <property type="molecule type" value="Genomic_DNA"/>
</dbReference>
<name>Q2L5J4_CLOPF</name>
<proteinExistence type="predicted"/>
<organism evidence="2">
    <name type="scientific">Clostridium perfringens</name>
    <dbReference type="NCBI Taxonomy" id="1502"/>
    <lineage>
        <taxon>Bacteria</taxon>
        <taxon>Bacillati</taxon>
        <taxon>Bacillota</taxon>
        <taxon>Clostridia</taxon>
        <taxon>Eubacteriales</taxon>
        <taxon>Clostridiaceae</taxon>
        <taxon>Clostridium</taxon>
    </lineage>
</organism>
<keyword evidence="2" id="KW-0614">Plasmid</keyword>
<accession>Q2L5J4</accession>
<sequence length="108" mass="12192">MLYSFFTWISIFICSLLLVVAFTSSLLNLSSIKSLSISLFLISTSFMGVVGFITAFKKLINIGLFFSVPNIFLNTKSICGFNNVLYTIFITPYLELSIVSTYMILYLH</sequence>
<feature type="transmembrane region" description="Helical" evidence="1">
    <location>
        <begin position="39"/>
        <end position="64"/>
    </location>
</feature>
<reference evidence="2" key="1">
    <citation type="journal article" date="2006" name="J. Bacteriol.">
        <title>Complete sequencing and diversity analysis of the enterotoxin-encoding plasmids in Clostridium perfringens type A non-food-borne human gastrointestinal disease isolates.</title>
        <authorList>
            <person name="Miyamoto K."/>
            <person name="Fisher D.J."/>
            <person name="Li J."/>
            <person name="Sayeed S."/>
            <person name="Akimoto S."/>
            <person name="McClane B.A."/>
        </authorList>
    </citation>
    <scope>NUCLEOTIDE SEQUENCE</scope>
    <source>
        <strain evidence="2">F4013</strain>
        <plasmid evidence="2">pCPF4013</plasmid>
    </source>
</reference>
<evidence type="ECO:0000313" key="2">
    <source>
        <dbReference type="EMBL" id="BAE79146.1"/>
    </source>
</evidence>
<feature type="transmembrane region" description="Helical" evidence="1">
    <location>
        <begin position="6"/>
        <end position="27"/>
    </location>
</feature>
<geneLocation type="plasmid" evidence="2">
    <name>pCPF4013</name>
</geneLocation>